<dbReference type="PROSITE" id="PS00847">
    <property type="entry name" value="MCM_1"/>
    <property type="match status" value="1"/>
</dbReference>
<evidence type="ECO:0000256" key="7">
    <source>
        <dbReference type="ARBA" id="ARBA00022801"/>
    </source>
</evidence>
<evidence type="ECO:0000256" key="6">
    <source>
        <dbReference type="ARBA" id="ARBA00022741"/>
    </source>
</evidence>
<keyword evidence="7" id="KW-0378">Hydrolase</keyword>
<dbReference type="InterPro" id="IPR012340">
    <property type="entry name" value="NA-bd_OB-fold"/>
</dbReference>
<feature type="compositionally biased region" description="Basic residues" evidence="13">
    <location>
        <begin position="28"/>
        <end position="37"/>
    </location>
</feature>
<protein>
    <recommendedName>
        <fullName evidence="3">DNA helicase</fullName>
        <ecNumber evidence="3">3.6.4.12</ecNumber>
    </recommendedName>
</protein>
<dbReference type="InterPro" id="IPR003593">
    <property type="entry name" value="AAA+_ATPase"/>
</dbReference>
<evidence type="ECO:0000256" key="2">
    <source>
        <dbReference type="ARBA" id="ARBA00008010"/>
    </source>
</evidence>
<dbReference type="PRINTS" id="PR01657">
    <property type="entry name" value="MCMFAMILY"/>
</dbReference>
<dbReference type="SMART" id="SM00382">
    <property type="entry name" value="AAA"/>
    <property type="match status" value="1"/>
</dbReference>
<keyword evidence="11" id="KW-0539">Nucleus</keyword>
<dbReference type="Gene3D" id="2.40.50.140">
    <property type="entry name" value="Nucleic acid-binding proteins"/>
    <property type="match status" value="1"/>
</dbReference>
<dbReference type="Pfam" id="PF17207">
    <property type="entry name" value="MCM_OB"/>
    <property type="match status" value="1"/>
</dbReference>
<reference evidence="16" key="1">
    <citation type="journal article" date="2023" name="G3 (Bethesda)">
        <title>Whole genome assembly and annotation of the endangered Caribbean coral Acropora cervicornis.</title>
        <authorList>
            <person name="Selwyn J.D."/>
            <person name="Vollmer S.V."/>
        </authorList>
    </citation>
    <scope>NUCLEOTIDE SEQUENCE</scope>
    <source>
        <strain evidence="16">K2</strain>
    </source>
</reference>
<feature type="domain" description="Importin N-terminal" evidence="15">
    <location>
        <begin position="754"/>
        <end position="829"/>
    </location>
</feature>
<dbReference type="PROSITE" id="PS50166">
    <property type="entry name" value="IMPORTIN_B_NT"/>
    <property type="match status" value="1"/>
</dbReference>
<dbReference type="InterPro" id="IPR011989">
    <property type="entry name" value="ARM-like"/>
</dbReference>
<sequence length="1644" mass="183048">MSEPRTPRGRKRSRASPPASDASNTSHRSTRSSRRGSRASSPISQPASSPPSQRRRVEEPSSPLPLAPTSPSDGAQDRMQFSSPQTRGGLETSEIDLSSPLNYATPGSRVAGTPHGSIDAAVTPALVIWGTDVVVSETKDKFRKFITEFVDEELGAEEMGDGFDPLLPVYMQQLDETPFLNIDCGHLKNFDADLYRQLVCYPQEVIPTFDMSVNEVFFEKYPGAQLQHQIQVRTFNVDKTKNMRSLNPEAFFQCYVCHASVSVEIDRGRISEPALCRNCNTNHSMVLIHNRSQYTDKQITKLQESPDDMPAGQTPHTIMLFSHNDLVDAVQPGDRITVTGIYRAAPMRVNPRQRNVKAVYKTYIDVIHFKKTDKKRLYSKDPDGVVTFTQERVEQLQQLSKQPDIYERLAKALAPSIYENEDIKKGILCQLFGGSNKDFSETGRGNFRSEINILLCGDPGTSKSQLLQYVHNLVPRGQYTSGKGSSAVGLTAYVTRDPETRQLVLQTGALVLSDNGICCIDEFDKMNDSTRAVLHEVMEQQTLSIAKAGIICQLNARTSILAAANPVKSQWDPKMTTVENIQLPHTLLSRFDLIFLMLDPQDEFFDRRLATHLDMNILKDYIAYARSYVNPKLSEEAAQYLIQAYVEMRQVGSSRGAVTAYPRQLESLIRLAEAHARMRLSSKVEDVDVEEARRKRRLEIAKSLKELLLSKGKTPSVKYQQTYEELKEASDLPISREQFEDALKILHEEDFLIATAELREAFKNPAVVPGLVTVLGSSQNPQVRQYAAVLLRRRIVKQWTKLSPEVHAMPVVRNSAAQVMGMFLLTSITESANEQLRPHFPSLFQLFSTTLEDKESKLVPFYTIRALTFLIECVGTDEVDRACDAMEIFDELIESEVSIVAPHLKALVEFCLQIASNSSYGNNLRIKALYFVCWLARVKPKALIKNKLLLPTLSVVFPLMASPPNEDDESEGCEEDDEDEFEDGIEASRPCAVASQVLDILALHFPPETVIPPLMQLVMPALNDEDAYKRKAALLALAVLAEGCADYIRNRYLQAALQTICQGLSDGNSVVQNAALFALGQYSEFLQPDISKYSADILPLLFERLVNSSSSGKSSASITRTYYALETFCENLGEGILPYLPALMEKLLLALKHSSSVQMKELAISAIGATASAAKEAMLPYFPQIVEFIKEYLSNSESIERNLLRVQAIDTLGVLARTIGADNFMPLADECVQHGMRLLEQDRDPDLRRCTYGLFASVSTILKTNMGKYLKDIVKFMIDSLQSTEGIVTHYANEEDPSFLLEDEDLGGELEEGDDDEVTGYSVENAYLEEKEDTCNALGEIAENSGTEFLPYLDESFQEVLKLVQFPHTGVRKGAVMAVGQFCKGFHNLLLETGTEDKTALRRMLNTAIPTFITVITKDKDRSVSMATLQSLNETACQQGDDEDVDDSDQQAEYDAMLIEYAGDVLPSLASAIGGAAFAPYFAGFLPLLLKKTRKSCPVPDKSFAIGTISENQPPRVVDNICGAVSRMMMANRNSLPLEKVFPGLLQCLPLKEDFEENDPVYSCIIELFSDQHPLIRQYLAQILAVFSQVLPSGNLQEGIRCGLISMIQTIQRQSPQRFQNILAELPQENAQVLMTAAALQAPT</sequence>
<dbReference type="GO" id="GO:0005634">
    <property type="term" value="C:nucleus"/>
    <property type="evidence" value="ECO:0007669"/>
    <property type="project" value="UniProtKB-SubCell"/>
</dbReference>
<dbReference type="InterPro" id="IPR033762">
    <property type="entry name" value="MCM_OB"/>
</dbReference>
<dbReference type="InterPro" id="IPR041562">
    <property type="entry name" value="MCM_lid"/>
</dbReference>
<dbReference type="GO" id="GO:0017116">
    <property type="term" value="F:single-stranded DNA helicase activity"/>
    <property type="evidence" value="ECO:0007669"/>
    <property type="project" value="TreeGrafter"/>
</dbReference>
<dbReference type="InterPro" id="IPR058584">
    <property type="entry name" value="IMB1_TNPO1-like_TPR"/>
</dbReference>
<dbReference type="PRINTS" id="PR01660">
    <property type="entry name" value="MCMPROTEIN4"/>
</dbReference>
<evidence type="ECO:0000313" key="17">
    <source>
        <dbReference type="Proteomes" id="UP001249851"/>
    </source>
</evidence>
<comment type="subcellular location">
    <subcellularLocation>
        <location evidence="1">Nucleus</location>
    </subcellularLocation>
</comment>
<dbReference type="InterPro" id="IPR001208">
    <property type="entry name" value="MCM_dom"/>
</dbReference>
<dbReference type="CDD" id="cd17755">
    <property type="entry name" value="MCM4"/>
    <property type="match status" value="1"/>
</dbReference>
<dbReference type="GO" id="GO:0003697">
    <property type="term" value="F:single-stranded DNA binding"/>
    <property type="evidence" value="ECO:0007669"/>
    <property type="project" value="TreeGrafter"/>
</dbReference>
<dbReference type="FunFam" id="3.30.1640.10:FF:000001">
    <property type="entry name" value="DNA helicase"/>
    <property type="match status" value="1"/>
</dbReference>
<dbReference type="Proteomes" id="UP001249851">
    <property type="component" value="Unassembled WGS sequence"/>
</dbReference>
<dbReference type="GO" id="GO:0000727">
    <property type="term" value="P:double-strand break repair via break-induced replication"/>
    <property type="evidence" value="ECO:0007669"/>
    <property type="project" value="TreeGrafter"/>
</dbReference>
<dbReference type="SUPFAM" id="SSF52540">
    <property type="entry name" value="P-loop containing nucleoside triphosphate hydrolases"/>
    <property type="match status" value="1"/>
</dbReference>
<dbReference type="PANTHER" id="PTHR11630:SF66">
    <property type="entry name" value="DNA REPLICATION LICENSING FACTOR MCM4"/>
    <property type="match status" value="1"/>
</dbReference>
<accession>A0AAD9UYK4</accession>
<dbReference type="Pfam" id="PF25574">
    <property type="entry name" value="TPR_IMB1"/>
    <property type="match status" value="1"/>
</dbReference>
<dbReference type="GO" id="GO:0006271">
    <property type="term" value="P:DNA strand elongation involved in DNA replication"/>
    <property type="evidence" value="ECO:0007669"/>
    <property type="project" value="TreeGrafter"/>
</dbReference>
<dbReference type="InterPro" id="IPR018525">
    <property type="entry name" value="MCM_CS"/>
</dbReference>
<organism evidence="16 17">
    <name type="scientific">Acropora cervicornis</name>
    <name type="common">Staghorn coral</name>
    <dbReference type="NCBI Taxonomy" id="6130"/>
    <lineage>
        <taxon>Eukaryota</taxon>
        <taxon>Metazoa</taxon>
        <taxon>Cnidaria</taxon>
        <taxon>Anthozoa</taxon>
        <taxon>Hexacorallia</taxon>
        <taxon>Scleractinia</taxon>
        <taxon>Astrocoeniina</taxon>
        <taxon>Acroporidae</taxon>
        <taxon>Acropora</taxon>
    </lineage>
</organism>
<keyword evidence="9 12" id="KW-0067">ATP-binding</keyword>
<dbReference type="InterPro" id="IPR027417">
    <property type="entry name" value="P-loop_NTPase"/>
</dbReference>
<dbReference type="SMART" id="SM01349">
    <property type="entry name" value="TOG"/>
    <property type="match status" value="1"/>
</dbReference>
<dbReference type="FunFam" id="3.40.50.300:FF:000217">
    <property type="entry name" value="DNA helicase"/>
    <property type="match status" value="1"/>
</dbReference>
<proteinExistence type="inferred from homology"/>
<evidence type="ECO:0000256" key="9">
    <source>
        <dbReference type="ARBA" id="ARBA00022840"/>
    </source>
</evidence>
<dbReference type="SMART" id="SM00350">
    <property type="entry name" value="MCM"/>
    <property type="match status" value="1"/>
</dbReference>
<evidence type="ECO:0000313" key="16">
    <source>
        <dbReference type="EMBL" id="KAK2554764.1"/>
    </source>
</evidence>
<dbReference type="InterPro" id="IPR016024">
    <property type="entry name" value="ARM-type_fold"/>
</dbReference>
<keyword evidence="6 12" id="KW-0547">Nucleotide-binding</keyword>
<dbReference type="GO" id="GO:0005524">
    <property type="term" value="F:ATP binding"/>
    <property type="evidence" value="ECO:0007669"/>
    <property type="project" value="UniProtKB-KW"/>
</dbReference>
<dbReference type="SUPFAM" id="SSF50249">
    <property type="entry name" value="Nucleic acid-binding proteins"/>
    <property type="match status" value="1"/>
</dbReference>
<dbReference type="Gene3D" id="1.25.10.10">
    <property type="entry name" value="Leucine-rich Repeat Variant"/>
    <property type="match status" value="2"/>
</dbReference>
<feature type="compositionally biased region" description="Low complexity" evidence="13">
    <location>
        <begin position="38"/>
        <end position="52"/>
    </location>
</feature>
<evidence type="ECO:0000256" key="5">
    <source>
        <dbReference type="ARBA" id="ARBA00022737"/>
    </source>
</evidence>
<evidence type="ECO:0000256" key="8">
    <source>
        <dbReference type="ARBA" id="ARBA00022806"/>
    </source>
</evidence>
<dbReference type="EC" id="3.6.4.12" evidence="3"/>
<feature type="domain" description="MCM C-terminal AAA(+) ATPase" evidence="14">
    <location>
        <begin position="405"/>
        <end position="613"/>
    </location>
</feature>
<dbReference type="Pfam" id="PF03810">
    <property type="entry name" value="IBN_N"/>
    <property type="match status" value="1"/>
</dbReference>
<dbReference type="Gene3D" id="3.40.50.300">
    <property type="entry name" value="P-loop containing nucleotide triphosphate hydrolases"/>
    <property type="match status" value="1"/>
</dbReference>
<dbReference type="EMBL" id="JARQWQ010000067">
    <property type="protein sequence ID" value="KAK2554764.1"/>
    <property type="molecule type" value="Genomic_DNA"/>
</dbReference>
<dbReference type="GO" id="GO:0016787">
    <property type="term" value="F:hydrolase activity"/>
    <property type="evidence" value="ECO:0007669"/>
    <property type="project" value="UniProtKB-KW"/>
</dbReference>
<evidence type="ECO:0000256" key="1">
    <source>
        <dbReference type="ARBA" id="ARBA00004123"/>
    </source>
</evidence>
<feature type="region of interest" description="Disordered" evidence="13">
    <location>
        <begin position="1"/>
        <end position="92"/>
    </location>
</feature>
<dbReference type="GO" id="GO:0006886">
    <property type="term" value="P:intracellular protein transport"/>
    <property type="evidence" value="ECO:0007669"/>
    <property type="project" value="InterPro"/>
</dbReference>
<dbReference type="PANTHER" id="PTHR11630">
    <property type="entry name" value="DNA REPLICATION LICENSING FACTOR MCM FAMILY MEMBER"/>
    <property type="match status" value="1"/>
</dbReference>
<gene>
    <name evidence="16" type="ORF">P5673_023730</name>
</gene>
<dbReference type="FunFam" id="2.20.28.10:FF:000003">
    <property type="entry name" value="DNA helicase"/>
    <property type="match status" value="1"/>
</dbReference>
<dbReference type="GO" id="GO:0042555">
    <property type="term" value="C:MCM complex"/>
    <property type="evidence" value="ECO:0007669"/>
    <property type="project" value="InterPro"/>
</dbReference>
<feature type="compositionally biased region" description="Low complexity" evidence="13">
    <location>
        <begin position="15"/>
        <end position="27"/>
    </location>
</feature>
<evidence type="ECO:0000256" key="12">
    <source>
        <dbReference type="RuleBase" id="RU004070"/>
    </source>
</evidence>
<dbReference type="InterPro" id="IPR001494">
    <property type="entry name" value="Importin-beta_N"/>
</dbReference>
<dbReference type="Pfam" id="PF00493">
    <property type="entry name" value="MCM"/>
    <property type="match status" value="1"/>
</dbReference>
<dbReference type="Pfam" id="PF17855">
    <property type="entry name" value="MCM_lid"/>
    <property type="match status" value="1"/>
</dbReference>
<dbReference type="InterPro" id="IPR031327">
    <property type="entry name" value="MCM"/>
</dbReference>
<evidence type="ECO:0000259" key="14">
    <source>
        <dbReference type="PROSITE" id="PS50051"/>
    </source>
</evidence>
<evidence type="ECO:0000256" key="3">
    <source>
        <dbReference type="ARBA" id="ARBA00012551"/>
    </source>
</evidence>
<evidence type="ECO:0000256" key="13">
    <source>
        <dbReference type="SAM" id="MobiDB-lite"/>
    </source>
</evidence>
<dbReference type="GO" id="GO:1902975">
    <property type="term" value="P:mitotic DNA replication initiation"/>
    <property type="evidence" value="ECO:0007669"/>
    <property type="project" value="TreeGrafter"/>
</dbReference>
<reference evidence="16" key="2">
    <citation type="journal article" date="2023" name="Science">
        <title>Genomic signatures of disease resistance in endangered staghorn corals.</title>
        <authorList>
            <person name="Vollmer S.V."/>
            <person name="Selwyn J.D."/>
            <person name="Despard B.A."/>
            <person name="Roesel C.L."/>
        </authorList>
    </citation>
    <scope>NUCLEOTIDE SEQUENCE</scope>
    <source>
        <strain evidence="16">K2</strain>
    </source>
</reference>
<dbReference type="PROSITE" id="PS50051">
    <property type="entry name" value="MCM_2"/>
    <property type="match status" value="1"/>
</dbReference>
<dbReference type="Pfam" id="PF14551">
    <property type="entry name" value="MCM_N"/>
    <property type="match status" value="1"/>
</dbReference>
<keyword evidence="4" id="KW-0235">DNA replication</keyword>
<keyword evidence="5" id="KW-0677">Repeat</keyword>
<comment type="similarity">
    <text evidence="2 12">Belongs to the MCM family.</text>
</comment>
<evidence type="ECO:0000256" key="4">
    <source>
        <dbReference type="ARBA" id="ARBA00022705"/>
    </source>
</evidence>
<dbReference type="SMART" id="SM00913">
    <property type="entry name" value="IBN_N"/>
    <property type="match status" value="1"/>
</dbReference>
<name>A0AAD9UYK4_ACRCE</name>
<dbReference type="InterPro" id="IPR034085">
    <property type="entry name" value="TOG"/>
</dbReference>
<dbReference type="InterPro" id="IPR008047">
    <property type="entry name" value="MCM_4"/>
</dbReference>
<evidence type="ECO:0000256" key="11">
    <source>
        <dbReference type="ARBA" id="ARBA00023242"/>
    </source>
</evidence>
<evidence type="ECO:0000256" key="10">
    <source>
        <dbReference type="ARBA" id="ARBA00023125"/>
    </source>
</evidence>
<dbReference type="GO" id="GO:0031267">
    <property type="term" value="F:small GTPase binding"/>
    <property type="evidence" value="ECO:0007669"/>
    <property type="project" value="InterPro"/>
</dbReference>
<dbReference type="SUPFAM" id="SSF48371">
    <property type="entry name" value="ARM repeat"/>
    <property type="match status" value="1"/>
</dbReference>
<dbReference type="Gene3D" id="3.30.1640.10">
    <property type="entry name" value="mini-chromosome maintenance (MCM) complex, chain A, domain 1"/>
    <property type="match status" value="1"/>
</dbReference>
<keyword evidence="8" id="KW-0347">Helicase</keyword>
<dbReference type="InterPro" id="IPR027925">
    <property type="entry name" value="MCM_N"/>
</dbReference>
<comment type="caution">
    <text evidence="16">The sequence shown here is derived from an EMBL/GenBank/DDBJ whole genome shotgun (WGS) entry which is preliminary data.</text>
</comment>
<keyword evidence="10 12" id="KW-0238">DNA-binding</keyword>
<keyword evidence="17" id="KW-1185">Reference proteome</keyword>
<evidence type="ECO:0000259" key="15">
    <source>
        <dbReference type="PROSITE" id="PS50166"/>
    </source>
</evidence>